<dbReference type="PANTHER" id="PTHR10662">
    <property type="entry name" value="NUCLEAR RNA EXPORT FACTOR"/>
    <property type="match status" value="1"/>
</dbReference>
<dbReference type="GeneID" id="105263202"/>
<dbReference type="InterPro" id="IPR005637">
    <property type="entry name" value="TAP_C_dom"/>
</dbReference>
<dbReference type="GO" id="GO:0005634">
    <property type="term" value="C:nucleus"/>
    <property type="evidence" value="ECO:0007669"/>
    <property type="project" value="UniProtKB-SubCell"/>
</dbReference>
<keyword evidence="4" id="KW-0433">Leucine-rich repeat</keyword>
<evidence type="ECO:0000256" key="7">
    <source>
        <dbReference type="ARBA" id="ARBA00023242"/>
    </source>
</evidence>
<accession>A0A9R1SUU3</accession>
<dbReference type="InterPro" id="IPR009060">
    <property type="entry name" value="UBA-like_sf"/>
</dbReference>
<dbReference type="SUPFAM" id="SSF54427">
    <property type="entry name" value="NTF2-like"/>
    <property type="match status" value="1"/>
</dbReference>
<protein>
    <submittedName>
        <fullName evidence="11">Nuclear RNA export factor 1-like</fullName>
    </submittedName>
</protein>
<organism evidence="10 11">
    <name type="scientific">Fopius arisanus</name>
    <dbReference type="NCBI Taxonomy" id="64838"/>
    <lineage>
        <taxon>Eukaryota</taxon>
        <taxon>Metazoa</taxon>
        <taxon>Ecdysozoa</taxon>
        <taxon>Arthropoda</taxon>
        <taxon>Hexapoda</taxon>
        <taxon>Insecta</taxon>
        <taxon>Pterygota</taxon>
        <taxon>Neoptera</taxon>
        <taxon>Endopterygota</taxon>
        <taxon>Hymenoptera</taxon>
        <taxon>Apocrita</taxon>
        <taxon>Ichneumonoidea</taxon>
        <taxon>Braconidae</taxon>
        <taxon>Opiinae</taxon>
        <taxon>Fopius</taxon>
    </lineage>
</organism>
<dbReference type="InterPro" id="IPR032675">
    <property type="entry name" value="LRR_dom_sf"/>
</dbReference>
<evidence type="ECO:0000259" key="9">
    <source>
        <dbReference type="PROSITE" id="PS51281"/>
    </source>
</evidence>
<dbReference type="SMART" id="SM00804">
    <property type="entry name" value="TAP_C"/>
    <property type="match status" value="1"/>
</dbReference>
<feature type="domain" description="NTF2" evidence="8">
    <location>
        <begin position="317"/>
        <end position="463"/>
    </location>
</feature>
<gene>
    <name evidence="11" type="primary">LOC105263202</name>
</gene>
<evidence type="ECO:0000256" key="4">
    <source>
        <dbReference type="ARBA" id="ARBA00022614"/>
    </source>
</evidence>
<dbReference type="GO" id="GO:0003723">
    <property type="term" value="F:RNA binding"/>
    <property type="evidence" value="ECO:0007669"/>
    <property type="project" value="TreeGrafter"/>
</dbReference>
<dbReference type="PANTHER" id="PTHR10662:SF22">
    <property type="entry name" value="NUCLEAR RNA EXPORT FACTOR 1"/>
    <property type="match status" value="1"/>
</dbReference>
<name>A0A9R1SUU3_9HYME</name>
<keyword evidence="5" id="KW-0677">Repeat</keyword>
<dbReference type="AlphaFoldDB" id="A0A9R1SUU3"/>
<dbReference type="InterPro" id="IPR032710">
    <property type="entry name" value="NTF2-like_dom_sf"/>
</dbReference>
<evidence type="ECO:0000256" key="2">
    <source>
        <dbReference type="ARBA" id="ARBA00009285"/>
    </source>
</evidence>
<keyword evidence="3" id="KW-0813">Transport</keyword>
<evidence type="ECO:0000313" key="11">
    <source>
        <dbReference type="RefSeq" id="XP_011297549.1"/>
    </source>
</evidence>
<evidence type="ECO:0000256" key="5">
    <source>
        <dbReference type="ARBA" id="ARBA00022737"/>
    </source>
</evidence>
<dbReference type="GO" id="GO:0016973">
    <property type="term" value="P:poly(A)+ mRNA export from nucleus"/>
    <property type="evidence" value="ECO:0007669"/>
    <property type="project" value="TreeGrafter"/>
</dbReference>
<dbReference type="KEGG" id="fas:105263202"/>
<evidence type="ECO:0000259" key="8">
    <source>
        <dbReference type="PROSITE" id="PS50177"/>
    </source>
</evidence>
<dbReference type="RefSeq" id="XP_011297549.1">
    <property type="nucleotide sequence ID" value="XM_011299247.1"/>
</dbReference>
<dbReference type="Pfam" id="PF03943">
    <property type="entry name" value="TAP_C"/>
    <property type="match status" value="1"/>
</dbReference>
<feature type="domain" description="TAP-C" evidence="9">
    <location>
        <begin position="494"/>
        <end position="549"/>
    </location>
</feature>
<dbReference type="OrthoDB" id="25872at2759"/>
<evidence type="ECO:0000313" key="10">
    <source>
        <dbReference type="Proteomes" id="UP000694866"/>
    </source>
</evidence>
<evidence type="ECO:0000256" key="6">
    <source>
        <dbReference type="ARBA" id="ARBA00022816"/>
    </source>
</evidence>
<dbReference type="PROSITE" id="PS51281">
    <property type="entry name" value="TAP_C"/>
    <property type="match status" value="1"/>
</dbReference>
<dbReference type="InterPro" id="IPR030217">
    <property type="entry name" value="NXF_fam"/>
</dbReference>
<keyword evidence="6" id="KW-0509">mRNA transport</keyword>
<dbReference type="Gene3D" id="1.10.8.10">
    <property type="entry name" value="DNA helicase RuvA subunit, C-terminal domain"/>
    <property type="match status" value="1"/>
</dbReference>
<dbReference type="Pfam" id="PF22602">
    <property type="entry name" value="NXF_NTF2"/>
    <property type="match status" value="1"/>
</dbReference>
<keyword evidence="10" id="KW-1185">Reference proteome</keyword>
<dbReference type="PROSITE" id="PS51450">
    <property type="entry name" value="LRR"/>
    <property type="match status" value="1"/>
</dbReference>
<dbReference type="Gene3D" id="3.10.450.50">
    <property type="match status" value="1"/>
</dbReference>
<dbReference type="InterPro" id="IPR001611">
    <property type="entry name" value="Leu-rich_rpt"/>
</dbReference>
<reference evidence="11" key="1">
    <citation type="submission" date="2025-08" db="UniProtKB">
        <authorList>
            <consortium name="RefSeq"/>
        </authorList>
    </citation>
    <scope>IDENTIFICATION</scope>
    <source>
        <strain evidence="11">USDA-PBARC FA_bdor</strain>
        <tissue evidence="11">Whole organism</tissue>
    </source>
</reference>
<sequence length="550" mass="63850">MTKRSSAAAVAAAAASQDANATWEPLRLTHLKPSFNSQELALAARQDLWHKFIIFDAANYENESVMDAMISACRPEVLLPVMYKIEDIRNGTFFSKCSIAVIESLVRQGLQICLPDNRILKIDIILGFISMNELQINPHKMITEVLISRWDSLKKILNLENFKTDKFLGSMYCPLSLPTVLIFVLRCARMRIGNTREKFENTRLPVRELNLKNNKLTAVMLYEKAFNYTLTKLDLSYNKIENVEFLRYFSEFKITELWLDGNPLCTLYKSPEEYIQAVRKIFPHVQKLDGVIIDIEQKQPIPVTQPCFLFDNSRLSLVKQFVKHYFTLFDQKDRSVLNGLYDANAYFSTTCGHIANPRHRQLTRILAINRNLLKLVDYSRGYKYLLQGPDHIINTLRRLPPTYHDYKTFSIDVMHQGDNHLVVTIHGLFFYREFPISLMFARTFIIVEKDDNEYRIVNDQYHIQSGNSIMMENNDSKLSLNAVPTFEPTYLSNNEKDDLLKFLCNVTTMNSRYGEQFLEKNNWDLRAAIVAFKKAYTVNDVPPEAFKPVY</sequence>
<proteinExistence type="inferred from homology"/>
<dbReference type="InterPro" id="IPR018222">
    <property type="entry name" value="Nuclear_transport_factor_2_euk"/>
</dbReference>
<dbReference type="SUPFAM" id="SSF52058">
    <property type="entry name" value="L domain-like"/>
    <property type="match status" value="1"/>
</dbReference>
<dbReference type="InterPro" id="IPR057125">
    <property type="entry name" value="NXF1/2/3/5-like_LRR"/>
</dbReference>
<comment type="similarity">
    <text evidence="2">Belongs to the NXF family.</text>
</comment>
<comment type="subcellular location">
    <subcellularLocation>
        <location evidence="1">Nucleus</location>
    </subcellularLocation>
</comment>
<dbReference type="SUPFAM" id="SSF46934">
    <property type="entry name" value="UBA-like"/>
    <property type="match status" value="1"/>
</dbReference>
<evidence type="ECO:0000256" key="3">
    <source>
        <dbReference type="ARBA" id="ARBA00022448"/>
    </source>
</evidence>
<evidence type="ECO:0000256" key="1">
    <source>
        <dbReference type="ARBA" id="ARBA00004123"/>
    </source>
</evidence>
<keyword evidence="7" id="KW-0539">Nucleus</keyword>
<dbReference type="PROSITE" id="PS50177">
    <property type="entry name" value="NTF2_DOMAIN"/>
    <property type="match status" value="1"/>
</dbReference>
<dbReference type="Proteomes" id="UP000694866">
    <property type="component" value="Unplaced"/>
</dbReference>
<dbReference type="InterPro" id="IPR002075">
    <property type="entry name" value="NTF2_dom"/>
</dbReference>
<dbReference type="Gene3D" id="3.80.10.10">
    <property type="entry name" value="Ribonuclease Inhibitor"/>
    <property type="match status" value="1"/>
</dbReference>
<dbReference type="Pfam" id="PF24048">
    <property type="entry name" value="LRR_NXF1-5"/>
    <property type="match status" value="1"/>
</dbReference>